<organism evidence="1 2">
    <name type="scientific">Clohesyomyces aquaticus</name>
    <dbReference type="NCBI Taxonomy" id="1231657"/>
    <lineage>
        <taxon>Eukaryota</taxon>
        <taxon>Fungi</taxon>
        <taxon>Dikarya</taxon>
        <taxon>Ascomycota</taxon>
        <taxon>Pezizomycotina</taxon>
        <taxon>Dothideomycetes</taxon>
        <taxon>Pleosporomycetidae</taxon>
        <taxon>Pleosporales</taxon>
        <taxon>Lindgomycetaceae</taxon>
        <taxon>Clohesyomyces</taxon>
    </lineage>
</organism>
<reference evidence="1 2" key="1">
    <citation type="submission" date="2016-07" db="EMBL/GenBank/DDBJ databases">
        <title>Pervasive Adenine N6-methylation of Active Genes in Fungi.</title>
        <authorList>
            <consortium name="DOE Joint Genome Institute"/>
            <person name="Mondo S.J."/>
            <person name="Dannebaum R.O."/>
            <person name="Kuo R.C."/>
            <person name="Labutti K."/>
            <person name="Haridas S."/>
            <person name="Kuo A."/>
            <person name="Salamov A."/>
            <person name="Ahrendt S.R."/>
            <person name="Lipzen A."/>
            <person name="Sullivan W."/>
            <person name="Andreopoulos W.B."/>
            <person name="Clum A."/>
            <person name="Lindquist E."/>
            <person name="Daum C."/>
            <person name="Ramamoorthy G.K."/>
            <person name="Gryganskyi A."/>
            <person name="Culley D."/>
            <person name="Magnuson J.K."/>
            <person name="James T.Y."/>
            <person name="O'Malley M.A."/>
            <person name="Stajich J.E."/>
            <person name="Spatafora J.W."/>
            <person name="Visel A."/>
            <person name="Grigoriev I.V."/>
        </authorList>
    </citation>
    <scope>NUCLEOTIDE SEQUENCE [LARGE SCALE GENOMIC DNA]</scope>
    <source>
        <strain evidence="1 2">CBS 115471</strain>
    </source>
</reference>
<evidence type="ECO:0000313" key="2">
    <source>
        <dbReference type="Proteomes" id="UP000193144"/>
    </source>
</evidence>
<dbReference type="EMBL" id="MCFA01000168">
    <property type="protein sequence ID" value="ORY01588.1"/>
    <property type="molecule type" value="Genomic_DNA"/>
</dbReference>
<proteinExistence type="predicted"/>
<keyword evidence="2" id="KW-1185">Reference proteome</keyword>
<protein>
    <submittedName>
        <fullName evidence="1">Uncharacterized protein</fullName>
    </submittedName>
</protein>
<accession>A0A1Y1YU81</accession>
<comment type="caution">
    <text evidence="1">The sequence shown here is derived from an EMBL/GenBank/DDBJ whole genome shotgun (WGS) entry which is preliminary data.</text>
</comment>
<dbReference type="Proteomes" id="UP000193144">
    <property type="component" value="Unassembled WGS sequence"/>
</dbReference>
<evidence type="ECO:0000313" key="1">
    <source>
        <dbReference type="EMBL" id="ORY01588.1"/>
    </source>
</evidence>
<sequence>MIFPQKWGRPIRCASYWSVGFSFTLMYSITAPHAYSLVEFLLALTHKVAMPCRKVAMPCRKVAMPCRKVAMPCRLVGFFCPYTQGPHAGISRVVEHVVQQTCIFLTWPMGSHSWSIPGRLRLPEHVTDSDFLVLCHRHLLRA</sequence>
<name>A0A1Y1YU81_9PLEO</name>
<gene>
    <name evidence="1" type="ORF">BCR34DRAFT_91646</name>
</gene>
<dbReference type="AlphaFoldDB" id="A0A1Y1YU81"/>